<name>A0A424YCA5_9FIRM</name>
<organism evidence="1 2">
    <name type="scientific">Candidatus Syntrophonatronum acetioxidans</name>
    <dbReference type="NCBI Taxonomy" id="1795816"/>
    <lineage>
        <taxon>Bacteria</taxon>
        <taxon>Bacillati</taxon>
        <taxon>Bacillota</taxon>
        <taxon>Clostridia</taxon>
        <taxon>Eubacteriales</taxon>
        <taxon>Syntrophomonadaceae</taxon>
        <taxon>Candidatus Syntrophonatronum</taxon>
    </lineage>
</organism>
<dbReference type="Proteomes" id="UP000285138">
    <property type="component" value="Unassembled WGS sequence"/>
</dbReference>
<dbReference type="InterPro" id="IPR008764">
    <property type="entry name" value="Peptidase_U57"/>
</dbReference>
<reference evidence="1 2" key="1">
    <citation type="submission" date="2018-08" db="EMBL/GenBank/DDBJ databases">
        <title>The metabolism and importance of syntrophic acetate oxidation coupled to methane or sulfide production in haloalkaline environments.</title>
        <authorList>
            <person name="Timmers P.H.A."/>
            <person name="Vavourakis C.D."/>
            <person name="Sorokin D.Y."/>
            <person name="Sinninghe Damste J.S."/>
            <person name="Muyzer G."/>
            <person name="Stams A.J.M."/>
            <person name="Plugge C.M."/>
        </authorList>
    </citation>
    <scope>NUCLEOTIDE SEQUENCE [LARGE SCALE GENOMIC DNA]</scope>
    <source>
        <strain evidence="1">MSAO_Bac1</strain>
    </source>
</reference>
<dbReference type="Pfam" id="PF05582">
    <property type="entry name" value="Peptidase_U57"/>
    <property type="match status" value="1"/>
</dbReference>
<sequence length="282" mass="32313">MEFKKGDIVSRYSYNNDVLFKIVEIDNKMEKAVLKGIHVRLAADAPLKDLKKVTERELNLIREQYAKKSRQCINKIFKQRTMNRRNLRNPSKSRESFFELPGKVLHLEGDEDYLDECLKAYKNLNIEVKGLFVPEKRQPEVVEELLIKIRPDILILTGHDAYIPGKEFLKVSSYRNSKYFIRATEIARKYEPGKDSLVIIAGACQSYYDKLLWAGANYAASPQRVLIHCLDPVFICEKIAYTSINETVDIKEAVSNTITGLEGMGGVETRGTFRLGLPKSPY</sequence>
<accession>A0A424YCA5</accession>
<evidence type="ECO:0000313" key="2">
    <source>
        <dbReference type="Proteomes" id="UP000285138"/>
    </source>
</evidence>
<dbReference type="EMBL" id="QZAA01000195">
    <property type="protein sequence ID" value="RQD74679.1"/>
    <property type="molecule type" value="Genomic_DNA"/>
</dbReference>
<dbReference type="PIRSF" id="PIRSF011575">
    <property type="entry name" value="YabG"/>
    <property type="match status" value="1"/>
</dbReference>
<proteinExistence type="predicted"/>
<dbReference type="NCBIfam" id="TIGR02855">
    <property type="entry name" value="spore_yabG"/>
    <property type="match status" value="1"/>
</dbReference>
<dbReference type="AlphaFoldDB" id="A0A424YCA5"/>
<protein>
    <submittedName>
        <fullName evidence="1">Sporulation peptidase YabG</fullName>
    </submittedName>
</protein>
<evidence type="ECO:0000313" key="1">
    <source>
        <dbReference type="EMBL" id="RQD74679.1"/>
    </source>
</evidence>
<gene>
    <name evidence="1" type="primary">yabG</name>
    <name evidence="1" type="ORF">D5R97_07465</name>
</gene>
<comment type="caution">
    <text evidence="1">The sequence shown here is derived from an EMBL/GenBank/DDBJ whole genome shotgun (WGS) entry which is preliminary data.</text>
</comment>